<feature type="region of interest" description="Disordered" evidence="1">
    <location>
        <begin position="23"/>
        <end position="57"/>
    </location>
</feature>
<organism evidence="3 4">
    <name type="scientific">Purpureocillium lilacinum</name>
    <name type="common">Paecilomyces lilacinus</name>
    <dbReference type="NCBI Taxonomy" id="33203"/>
    <lineage>
        <taxon>Eukaryota</taxon>
        <taxon>Fungi</taxon>
        <taxon>Dikarya</taxon>
        <taxon>Ascomycota</taxon>
        <taxon>Pezizomycotina</taxon>
        <taxon>Sordariomycetes</taxon>
        <taxon>Hypocreomycetidae</taxon>
        <taxon>Hypocreales</taxon>
        <taxon>Ophiocordycipitaceae</taxon>
        <taxon>Purpureocillium</taxon>
    </lineage>
</organism>
<gene>
    <name evidence="3" type="ORF">PCL_10655</name>
    <name evidence="2" type="ORF">Purlil1_10384</name>
</gene>
<reference evidence="2" key="3">
    <citation type="submission" date="2023-11" db="EMBL/GenBank/DDBJ databases">
        <authorList>
            <person name="Beijen E."/>
            <person name="Ohm R.A."/>
        </authorList>
    </citation>
    <scope>NUCLEOTIDE SEQUENCE</scope>
    <source>
        <strain evidence="2">CBS 150709</strain>
    </source>
</reference>
<feature type="region of interest" description="Disordered" evidence="1">
    <location>
        <begin position="133"/>
        <end position="194"/>
    </location>
</feature>
<evidence type="ECO:0000313" key="3">
    <source>
        <dbReference type="EMBL" id="PWI72032.1"/>
    </source>
</evidence>
<reference evidence="2 5" key="4">
    <citation type="journal article" date="2024" name="Microbiol. Resour. Announc.">
        <title>Genome annotations for the ascomycete fungi Trichoderma harzianum, Trichoderma aggressivum, and Purpureocillium lilacinum.</title>
        <authorList>
            <person name="Beijen E.P.W."/>
            <person name="Ohm R.A."/>
        </authorList>
    </citation>
    <scope>NUCLEOTIDE SEQUENCE [LARGE SCALE GENOMIC DNA]</scope>
    <source>
        <strain evidence="2 5">CBS 150709</strain>
    </source>
</reference>
<dbReference type="Proteomes" id="UP000245956">
    <property type="component" value="Unassembled WGS sequence"/>
</dbReference>
<evidence type="ECO:0000313" key="5">
    <source>
        <dbReference type="Proteomes" id="UP001287286"/>
    </source>
</evidence>
<comment type="caution">
    <text evidence="3">The sequence shown here is derived from an EMBL/GenBank/DDBJ whole genome shotgun (WGS) entry which is preliminary data.</text>
</comment>
<accession>A0A2U3EC13</accession>
<feature type="region of interest" description="Disordered" evidence="1">
    <location>
        <begin position="86"/>
        <end position="108"/>
    </location>
</feature>
<keyword evidence="5" id="KW-1185">Reference proteome</keyword>
<evidence type="ECO:0000256" key="1">
    <source>
        <dbReference type="SAM" id="MobiDB-lite"/>
    </source>
</evidence>
<reference evidence="3" key="1">
    <citation type="submission" date="2015-05" db="EMBL/GenBank/DDBJ databases">
        <authorList>
            <person name="Wang D.B."/>
            <person name="Wang M."/>
        </authorList>
    </citation>
    <scope>NUCLEOTIDE SEQUENCE</scope>
    <source>
        <strain evidence="3">36-1</strain>
    </source>
</reference>
<protein>
    <submittedName>
        <fullName evidence="3">Uncharacterized protein</fullName>
    </submittedName>
</protein>
<feature type="compositionally biased region" description="Polar residues" evidence="1">
    <location>
        <begin position="89"/>
        <end position="102"/>
    </location>
</feature>
<dbReference type="AlphaFoldDB" id="A0A2U3EC13"/>
<name>A0A2U3EC13_PURLI</name>
<dbReference type="EMBL" id="LCWV01000006">
    <property type="protein sequence ID" value="PWI72032.1"/>
    <property type="molecule type" value="Genomic_DNA"/>
</dbReference>
<evidence type="ECO:0000313" key="2">
    <source>
        <dbReference type="EMBL" id="KAK4084201.1"/>
    </source>
</evidence>
<dbReference type="Proteomes" id="UP001287286">
    <property type="component" value="Unassembled WGS sequence"/>
</dbReference>
<dbReference type="EMBL" id="JAWRVI010000052">
    <property type="protein sequence ID" value="KAK4084201.1"/>
    <property type="molecule type" value="Genomic_DNA"/>
</dbReference>
<proteinExistence type="predicted"/>
<reference evidence="3 4" key="2">
    <citation type="journal article" date="2016" name="Front. Microbiol.">
        <title>Genome and transcriptome sequences reveal the specific parasitism of the nematophagous Purpureocillium lilacinum 36-1.</title>
        <authorList>
            <person name="Xie J."/>
            <person name="Li S."/>
            <person name="Mo C."/>
            <person name="Xiao X."/>
            <person name="Peng D."/>
            <person name="Wang G."/>
            <person name="Xiao Y."/>
        </authorList>
    </citation>
    <scope>NUCLEOTIDE SEQUENCE [LARGE SCALE GENOMIC DNA]</scope>
    <source>
        <strain evidence="3 4">36-1</strain>
    </source>
</reference>
<evidence type="ECO:0000313" key="4">
    <source>
        <dbReference type="Proteomes" id="UP000245956"/>
    </source>
</evidence>
<sequence>MRLNSLKTVVTPVCSLTNACRLTSSSSSHSHQTVARHSVRQPRLVSHHPDARAQQGSKGWKVSLRLIPLPRSDGIITDCYTLAEAASAPKSQGTTPKLQSSHVAPDMPLSTRRTLNSLVRSVASTLTDAAPAARGSAAGMPTHACEKSRRVPPHVRVQNNKTCSCAPDRPSNDKSQVTRALPIRALRKLQPVTP</sequence>